<dbReference type="Pfam" id="PF00092">
    <property type="entry name" value="VWA"/>
    <property type="match status" value="1"/>
</dbReference>
<evidence type="ECO:0000313" key="4">
    <source>
        <dbReference type="EMBL" id="KAI6645838.1"/>
    </source>
</evidence>
<reference evidence="4 5" key="1">
    <citation type="journal article" date="2023" name="BMC Biol.">
        <title>The compact genome of the sponge Oopsacas minuta (Hexactinellida) is lacking key metazoan core genes.</title>
        <authorList>
            <person name="Santini S."/>
            <person name="Schenkelaars Q."/>
            <person name="Jourda C."/>
            <person name="Duchesne M."/>
            <person name="Belahbib H."/>
            <person name="Rocher C."/>
            <person name="Selva M."/>
            <person name="Riesgo A."/>
            <person name="Vervoort M."/>
            <person name="Leys S.P."/>
            <person name="Kodjabachian L."/>
            <person name="Le Bivic A."/>
            <person name="Borchiellini C."/>
            <person name="Claverie J.M."/>
            <person name="Renard E."/>
        </authorList>
    </citation>
    <scope>NUCLEOTIDE SEQUENCE [LARGE SCALE GENOMIC DNA]</scope>
    <source>
        <strain evidence="4">SPO-2</strain>
    </source>
</reference>
<evidence type="ECO:0000313" key="5">
    <source>
        <dbReference type="Proteomes" id="UP001165289"/>
    </source>
</evidence>
<evidence type="ECO:0000259" key="3">
    <source>
        <dbReference type="PROSITE" id="PS50234"/>
    </source>
</evidence>
<dbReference type="GO" id="GO:0005581">
    <property type="term" value="C:collagen trimer"/>
    <property type="evidence" value="ECO:0007669"/>
    <property type="project" value="UniProtKB-KW"/>
</dbReference>
<dbReference type="SUPFAM" id="SSF53300">
    <property type="entry name" value="vWA-like"/>
    <property type="match status" value="2"/>
</dbReference>
<dbReference type="AlphaFoldDB" id="A0AAV7JAW4"/>
<dbReference type="SMART" id="SM00327">
    <property type="entry name" value="VWA"/>
    <property type="match status" value="1"/>
</dbReference>
<feature type="chain" id="PRO_5043865879" evidence="2">
    <location>
        <begin position="23"/>
        <end position="1023"/>
    </location>
</feature>
<sequence length="1023" mass="109800">MAKFCKFSLLFVSFLFVYAVNAGLSTFIEITNREAPSPQPTSVPDTHQTKGIGASFYMKEGRNVNIELTYTVAGATEESVEWYYNDVLINFDGGAFDTYTENGKTYGRINSVNFPHIYLLREQGVSRSVTLSILNIQAGREGTYRVNIVQNNFVYESGSSEVRLFVPPTSPDCVQAPVDVCFVIDGSGSLGQSGYDQEKDFVINVVDQLTSTANRYCYSIFDSQIRRTFPLGSDKAIFSSTLRSEPFFSGGTNLLLAIGHANSELLTTANAIDNRRRILFFLTDGEDETPASTLMSFSNALQSRGVEVIAIGFGTQVDSVQLSAIGVSDSFIFETFEDATQKIGNITSRVCKKRECCTGPAGYRGRIGPKGYSGNRGDDGIPGICDTLEACLNFTSTSAGNPGPAGPSGDSGPTGPQGVIGEKGFQGVPGVPGRPGDEGLRGDQGVKGAQGAQGPQGIQGIKGNPGEQGERGDTGRMGGKGQKGERGGIGVCRSDVCKGEKGMEGIPGEIGDKGFAGLAGSRGAVGERGTPGPQGDQGLTGPPGPTGQTGETGGAIEIRPFVDEPCSPSAALFLDPGTRRLYYCEKGRYLCVSSNDTCDGVIVDPPCICSTSDGDIRCGEFTRNAASQTCGNNVAVDFILVVDDTSSMDRQQDWLRTYLPELERELKLLCIGNTTDYPNRYQIVGYGGKSTFGPGTQRGKEYTNAQEPHFVIEGTGFPYQLSPPIPDPTFTIDSLQAVTGNLQNIGGFFEGDREIAYTALQFALDNAILRESTRDATFVPVLILLTNGDADDYSTDKFDSLLGQFINNWESMVLAFALNLGEFTTSNNLINPFGAANNYEDEALAVWYLPATGDATLQSVPYGSVTSDVSSAVTPDPEFRNVGRDFIDLLMCSERSSASFWDLDFVVDGQIEDVRRFTDAFIQQNSEAIINRAQRFSCRLCHCTTSATEVCVIVQNEQICECLSDNPTADHCPCVIIALETKAQLGLNFNLNAGDAANILSTCGMTQTTPSSANCKNYINYVN</sequence>
<dbReference type="Gene3D" id="3.40.50.410">
    <property type="entry name" value="von Willebrand factor, type A domain"/>
    <property type="match status" value="1"/>
</dbReference>
<dbReference type="CDD" id="cd00198">
    <property type="entry name" value="vWFA"/>
    <property type="match status" value="1"/>
</dbReference>
<keyword evidence="5" id="KW-1185">Reference proteome</keyword>
<feature type="domain" description="VWFA" evidence="3">
    <location>
        <begin position="179"/>
        <end position="350"/>
    </location>
</feature>
<protein>
    <submittedName>
        <fullName evidence="4">Collagen alpha-4(VI) chain-like</fullName>
    </submittedName>
</protein>
<feature type="signal peptide" evidence="2">
    <location>
        <begin position="1"/>
        <end position="22"/>
    </location>
</feature>
<feature type="region of interest" description="Disordered" evidence="1">
    <location>
        <begin position="396"/>
        <end position="488"/>
    </location>
</feature>
<dbReference type="Pfam" id="PF01391">
    <property type="entry name" value="Collagen"/>
    <property type="match status" value="2"/>
</dbReference>
<gene>
    <name evidence="4" type="ORF">LOD99_13097</name>
</gene>
<keyword evidence="4" id="KW-0176">Collagen</keyword>
<name>A0AAV7JAW4_9METZ</name>
<keyword evidence="2" id="KW-0732">Signal</keyword>
<organism evidence="4 5">
    <name type="scientific">Oopsacas minuta</name>
    <dbReference type="NCBI Taxonomy" id="111878"/>
    <lineage>
        <taxon>Eukaryota</taxon>
        <taxon>Metazoa</taxon>
        <taxon>Porifera</taxon>
        <taxon>Hexactinellida</taxon>
        <taxon>Hexasterophora</taxon>
        <taxon>Lyssacinosida</taxon>
        <taxon>Leucopsacidae</taxon>
        <taxon>Oopsacas</taxon>
    </lineage>
</organism>
<feature type="compositionally biased region" description="Low complexity" evidence="1">
    <location>
        <begin position="530"/>
        <end position="540"/>
    </location>
</feature>
<dbReference type="PROSITE" id="PS50234">
    <property type="entry name" value="VWFA"/>
    <property type="match status" value="2"/>
</dbReference>
<dbReference type="Proteomes" id="UP001165289">
    <property type="component" value="Unassembled WGS sequence"/>
</dbReference>
<dbReference type="PANTHER" id="PTHR37456:SF6">
    <property type="entry name" value="COLLAGEN ALPHA-1(XXIII) CHAIN-LIKE ISOFORM X2"/>
    <property type="match status" value="1"/>
</dbReference>
<dbReference type="InterPro" id="IPR050938">
    <property type="entry name" value="Collagen_Structural_Proteins"/>
</dbReference>
<feature type="compositionally biased region" description="Low complexity" evidence="1">
    <location>
        <begin position="446"/>
        <end position="465"/>
    </location>
</feature>
<dbReference type="InterPro" id="IPR008160">
    <property type="entry name" value="Collagen"/>
</dbReference>
<dbReference type="EMBL" id="JAKMXF010000365">
    <property type="protein sequence ID" value="KAI6645838.1"/>
    <property type="molecule type" value="Genomic_DNA"/>
</dbReference>
<dbReference type="PANTHER" id="PTHR37456">
    <property type="entry name" value="SI:CH211-266K2.1"/>
    <property type="match status" value="1"/>
</dbReference>
<evidence type="ECO:0000256" key="2">
    <source>
        <dbReference type="SAM" id="SignalP"/>
    </source>
</evidence>
<feature type="domain" description="VWFA" evidence="3">
    <location>
        <begin position="637"/>
        <end position="869"/>
    </location>
</feature>
<proteinExistence type="predicted"/>
<dbReference type="InterPro" id="IPR036465">
    <property type="entry name" value="vWFA_dom_sf"/>
</dbReference>
<comment type="caution">
    <text evidence="4">The sequence shown here is derived from an EMBL/GenBank/DDBJ whole genome shotgun (WGS) entry which is preliminary data.</text>
</comment>
<feature type="region of interest" description="Disordered" evidence="1">
    <location>
        <begin position="508"/>
        <end position="553"/>
    </location>
</feature>
<accession>A0AAV7JAW4</accession>
<dbReference type="InterPro" id="IPR002035">
    <property type="entry name" value="VWF_A"/>
</dbReference>
<feature type="compositionally biased region" description="Low complexity" evidence="1">
    <location>
        <begin position="396"/>
        <end position="417"/>
    </location>
</feature>
<evidence type="ECO:0000256" key="1">
    <source>
        <dbReference type="SAM" id="MobiDB-lite"/>
    </source>
</evidence>